<dbReference type="InterPro" id="IPR009939">
    <property type="entry name" value="Chitosanase_fungal"/>
</dbReference>
<dbReference type="GO" id="GO:0005576">
    <property type="term" value="C:extracellular region"/>
    <property type="evidence" value="ECO:0007669"/>
    <property type="project" value="UniProtKB-SubCell"/>
</dbReference>
<keyword evidence="6 10" id="KW-0378">Hydrolase</keyword>
<evidence type="ECO:0000256" key="2">
    <source>
        <dbReference type="ARBA" id="ARBA00004613"/>
    </source>
</evidence>
<dbReference type="AlphaFoldDB" id="A0AB34FWM6"/>
<gene>
    <name evidence="11" type="ORF">O9K51_04387</name>
</gene>
<evidence type="ECO:0000313" key="12">
    <source>
        <dbReference type="Proteomes" id="UP001163105"/>
    </source>
</evidence>
<evidence type="ECO:0000256" key="1">
    <source>
        <dbReference type="ARBA" id="ARBA00000405"/>
    </source>
</evidence>
<evidence type="ECO:0000256" key="6">
    <source>
        <dbReference type="ARBA" id="ARBA00022801"/>
    </source>
</evidence>
<evidence type="ECO:0000313" key="11">
    <source>
        <dbReference type="EMBL" id="KAJ6443208.1"/>
    </source>
</evidence>
<name>A0AB34FWM6_9HYPO</name>
<keyword evidence="9 10" id="KW-0624">Polysaccharide degradation</keyword>
<accession>A0AB34FWM6</accession>
<reference evidence="11" key="1">
    <citation type="submission" date="2023-01" db="EMBL/GenBank/DDBJ databases">
        <title>The growth and conidiation of Purpureocillium lavendulum are regulated by nitrogen source and histone H3K14 acetylation.</title>
        <authorList>
            <person name="Tang P."/>
            <person name="Han J."/>
            <person name="Zhang C."/>
            <person name="Tang P."/>
            <person name="Qi F."/>
            <person name="Zhang K."/>
            <person name="Liang L."/>
        </authorList>
    </citation>
    <scope>NUCLEOTIDE SEQUENCE</scope>
    <source>
        <strain evidence="11">YMF1.00683</strain>
    </source>
</reference>
<sequence length="884" mass="95229">MRMSWPAAAASTEEAPIRHAKLRNRGVPPTTACDRGLGASLAVTAAVLGAVASARDVPSNVRSFYDGIRAQKQCRNVLAGGFHSVQGDSGNFEYCGDHMQDYNVVYLQGRGGQLVNMDVDCDGIQHGPADDGRCGSSDDTQSQTSFQYTVASYGTGQRDLDANAHPYVVFGNDGSKPGWHTFNPQQYGIEPLSVMAVVCNNKLVSLLCTFSLSIRGQRRRQGQEELAVRWWRERTIDRTDLDFQIYGVWGDTNGDDGPQAMVGEASISLATACFGRGINGNAGHDENDVLYIAFPGKDAVPGARGAKWNAQNYDDFERSITGLGDQLIQRIGGGGGNPPTTPRETTARGRATVRSTVHSPWAESHTHDLTPAFAAQRAQNLRISRICKSILSSVASLSSPLLPVVVVSLCGSKWSSSSSSKGFLPNPSRRSRKWRQLSLLVSTCFCECSGRAAAAADLSARGLDGDLGTPASSATPTQCAESFFHWPTHGRDENAILLVHELLSLATLRDYQQARIPICMIQPLAALLARVELELDARHLREAALERGIRRHAVLERVPYRLPLDAQQHHGVLEREARHNVFDADRAGRIWSPRIVPDAMRAQSALWYRCMTSQTKLPTLDSRMRTVLKRASRGVAVHPAGRESELCNLDFAHELGGVLVLGDVGRDVAAPDVEIPARRAVRLPPRLDVAQLPKVRSRAQHVGALDEAVAIVVVVPPEDDVHDAIGLLGKLVIVGLAHVAQADDDLGALRPQLGHELPGRLAGGLVDEAGGQAVDGGEPLPLTEPDEADLDAVGRGEHVRALGVAHGHVFAEGGIQDVGKQPREVALASKMLELLDAEVVVVVLLRVSRANGSVAAAALTPTQAQSVPMEFKTGTMWRPWIISN</sequence>
<keyword evidence="4" id="KW-0964">Secreted</keyword>
<keyword evidence="8 10" id="KW-0326">Glycosidase</keyword>
<dbReference type="PANTHER" id="PTHR42061">
    <property type="entry name" value="ENDO-CHITOSANASE"/>
    <property type="match status" value="1"/>
</dbReference>
<evidence type="ECO:0000256" key="3">
    <source>
        <dbReference type="ARBA" id="ARBA00007799"/>
    </source>
</evidence>
<evidence type="ECO:0000256" key="9">
    <source>
        <dbReference type="ARBA" id="ARBA00023326"/>
    </source>
</evidence>
<comment type="caution">
    <text evidence="11">The sequence shown here is derived from an EMBL/GenBank/DDBJ whole genome shotgun (WGS) entry which is preliminary data.</text>
</comment>
<dbReference type="GO" id="GO:0000272">
    <property type="term" value="P:polysaccharide catabolic process"/>
    <property type="evidence" value="ECO:0007669"/>
    <property type="project" value="UniProtKB-KW"/>
</dbReference>
<dbReference type="GO" id="GO:0016977">
    <property type="term" value="F:chitosanase activity"/>
    <property type="evidence" value="ECO:0007669"/>
    <property type="project" value="UniProtKB-EC"/>
</dbReference>
<organism evidence="11 12">
    <name type="scientific">Purpureocillium lavendulum</name>
    <dbReference type="NCBI Taxonomy" id="1247861"/>
    <lineage>
        <taxon>Eukaryota</taxon>
        <taxon>Fungi</taxon>
        <taxon>Dikarya</taxon>
        <taxon>Ascomycota</taxon>
        <taxon>Pezizomycotina</taxon>
        <taxon>Sordariomycetes</taxon>
        <taxon>Hypocreomycetidae</taxon>
        <taxon>Hypocreales</taxon>
        <taxon>Ophiocordycipitaceae</taxon>
        <taxon>Purpureocillium</taxon>
    </lineage>
</organism>
<dbReference type="EMBL" id="JAQHRD010000003">
    <property type="protein sequence ID" value="KAJ6443208.1"/>
    <property type="molecule type" value="Genomic_DNA"/>
</dbReference>
<keyword evidence="12" id="KW-1185">Reference proteome</keyword>
<dbReference type="EC" id="3.2.1.132" evidence="10"/>
<evidence type="ECO:0000256" key="8">
    <source>
        <dbReference type="ARBA" id="ARBA00023295"/>
    </source>
</evidence>
<evidence type="ECO:0000256" key="7">
    <source>
        <dbReference type="ARBA" id="ARBA00023277"/>
    </source>
</evidence>
<keyword evidence="5" id="KW-0732">Signal</keyword>
<comment type="catalytic activity">
    <reaction evidence="1 10">
        <text>Endohydrolysis of beta-(1-&gt;4)-linkages between D-glucosamine residues in a partly acetylated chitosan.</text>
        <dbReference type="EC" id="3.2.1.132"/>
    </reaction>
</comment>
<dbReference type="Proteomes" id="UP001163105">
    <property type="component" value="Unassembled WGS sequence"/>
</dbReference>
<proteinExistence type="inferred from homology"/>
<evidence type="ECO:0000256" key="4">
    <source>
        <dbReference type="ARBA" id="ARBA00022525"/>
    </source>
</evidence>
<dbReference type="PANTHER" id="PTHR42061:SF6">
    <property type="entry name" value="ENDO-CHITOSANASE"/>
    <property type="match status" value="1"/>
</dbReference>
<dbReference type="Pfam" id="PF07335">
    <property type="entry name" value="Glyco_hydro_75"/>
    <property type="match status" value="2"/>
</dbReference>
<comment type="similarity">
    <text evidence="3 10">Belongs to the glycosyl hydrolase 75 family.</text>
</comment>
<comment type="subcellular location">
    <subcellularLocation>
        <location evidence="2 10">Secreted</location>
    </subcellularLocation>
</comment>
<protein>
    <recommendedName>
        <fullName evidence="10">Endo-chitosanase</fullName>
        <ecNumber evidence="10">3.2.1.132</ecNumber>
    </recommendedName>
</protein>
<comment type="function">
    <text evidence="10">Chitosanase catalyzing the endo-type cleavage of chitosan, the deacylated form of chitin. Chitosanase may be crucial in the degradation of the deacetylated portion of chitin in the fungal cell wall.</text>
</comment>
<keyword evidence="7" id="KW-0119">Carbohydrate metabolism</keyword>
<evidence type="ECO:0000256" key="5">
    <source>
        <dbReference type="ARBA" id="ARBA00022729"/>
    </source>
</evidence>
<evidence type="ECO:0000256" key="10">
    <source>
        <dbReference type="RuleBase" id="RU361208"/>
    </source>
</evidence>